<protein>
    <submittedName>
        <fullName evidence="3">Uncharacterized protein LOC111138399</fullName>
    </submittedName>
</protein>
<reference evidence="2" key="1">
    <citation type="submission" date="2024-06" db="UniProtKB">
        <authorList>
            <consortium name="RefSeq"/>
        </authorList>
    </citation>
    <scope>NUCLEOTIDE SEQUENCE [LARGE SCALE GENOMIC DNA]</scope>
</reference>
<dbReference type="OrthoDB" id="6124347at2759"/>
<dbReference type="Proteomes" id="UP000694844">
    <property type="component" value="Chromosome 1"/>
</dbReference>
<dbReference type="RefSeq" id="XP_022346087.1">
    <property type="nucleotide sequence ID" value="XM_022490379.1"/>
</dbReference>
<accession>A0A8B8F1N1</accession>
<keyword evidence="1" id="KW-0732">Signal</keyword>
<evidence type="ECO:0000256" key="1">
    <source>
        <dbReference type="SAM" id="SignalP"/>
    </source>
</evidence>
<name>A0A8B8F1N1_CRAVI</name>
<evidence type="ECO:0000313" key="2">
    <source>
        <dbReference type="Proteomes" id="UP000694844"/>
    </source>
</evidence>
<reference evidence="3" key="2">
    <citation type="submission" date="2025-08" db="UniProtKB">
        <authorList>
            <consortium name="RefSeq"/>
        </authorList>
    </citation>
    <scope>IDENTIFICATION</scope>
    <source>
        <tissue evidence="3">Whole sample</tissue>
    </source>
</reference>
<dbReference type="GeneID" id="111138399"/>
<evidence type="ECO:0000313" key="3">
    <source>
        <dbReference type="RefSeq" id="XP_022346087.1"/>
    </source>
</evidence>
<feature type="signal peptide" evidence="1">
    <location>
        <begin position="1"/>
        <end position="23"/>
    </location>
</feature>
<feature type="chain" id="PRO_5034989781" evidence="1">
    <location>
        <begin position="24"/>
        <end position="153"/>
    </location>
</feature>
<keyword evidence="2" id="KW-1185">Reference proteome</keyword>
<organism evidence="2 3">
    <name type="scientific">Crassostrea virginica</name>
    <name type="common">Eastern oyster</name>
    <dbReference type="NCBI Taxonomy" id="6565"/>
    <lineage>
        <taxon>Eukaryota</taxon>
        <taxon>Metazoa</taxon>
        <taxon>Spiralia</taxon>
        <taxon>Lophotrochozoa</taxon>
        <taxon>Mollusca</taxon>
        <taxon>Bivalvia</taxon>
        <taxon>Autobranchia</taxon>
        <taxon>Pteriomorphia</taxon>
        <taxon>Ostreida</taxon>
        <taxon>Ostreoidea</taxon>
        <taxon>Ostreidae</taxon>
        <taxon>Crassostrea</taxon>
    </lineage>
</organism>
<gene>
    <name evidence="3" type="primary">LOC111138399</name>
</gene>
<sequence>MKMVGISGVIAGAFFLMCTHSDGALVDFRRLCQSGQQSFGFRRDPWQTDAVHYCFMTRQRITDCHEIDAAGGFDCGTDFFLQGGLPGRRAQCCRIRGVRLSNCHMLSKKFSYQDGFDIMYVNRALRKLTSSPTETDPTTFQVELCDLERHDEE</sequence>
<dbReference type="AlphaFoldDB" id="A0A8B8F1N1"/>
<proteinExistence type="predicted"/>
<dbReference type="KEGG" id="cvn:111138399"/>